<reference evidence="2 3" key="1">
    <citation type="submission" date="2018-10" db="EMBL/GenBank/DDBJ databases">
        <authorList>
            <person name="Ekblom R."/>
            <person name="Jareborg N."/>
        </authorList>
    </citation>
    <scope>NUCLEOTIDE SEQUENCE [LARGE SCALE GENOMIC DNA]</scope>
    <source>
        <tissue evidence="2">Muscle</tissue>
    </source>
</reference>
<evidence type="ECO:0000313" key="3">
    <source>
        <dbReference type="Proteomes" id="UP000269945"/>
    </source>
</evidence>
<organism evidence="2 3">
    <name type="scientific">Gulo gulo</name>
    <name type="common">Wolverine</name>
    <name type="synonym">Gluton</name>
    <dbReference type="NCBI Taxonomy" id="48420"/>
    <lineage>
        <taxon>Eukaryota</taxon>
        <taxon>Metazoa</taxon>
        <taxon>Chordata</taxon>
        <taxon>Craniata</taxon>
        <taxon>Vertebrata</taxon>
        <taxon>Euteleostomi</taxon>
        <taxon>Mammalia</taxon>
        <taxon>Eutheria</taxon>
        <taxon>Laurasiatheria</taxon>
        <taxon>Carnivora</taxon>
        <taxon>Caniformia</taxon>
        <taxon>Musteloidea</taxon>
        <taxon>Mustelidae</taxon>
        <taxon>Guloninae</taxon>
        <taxon>Gulo</taxon>
    </lineage>
</organism>
<comment type="caution">
    <text evidence="2">The sequence shown here is derived from an EMBL/GenBank/DDBJ whole genome shotgun (WGS) entry which is preliminary data.</text>
</comment>
<proteinExistence type="predicted"/>
<feature type="non-terminal residue" evidence="2">
    <location>
        <position position="1"/>
    </location>
</feature>
<feature type="region of interest" description="Disordered" evidence="1">
    <location>
        <begin position="49"/>
        <end position="71"/>
    </location>
</feature>
<dbReference type="EMBL" id="CYRY02000007">
    <property type="protein sequence ID" value="VCW48603.1"/>
    <property type="molecule type" value="Genomic_DNA"/>
</dbReference>
<accession>A0A9X9PST0</accession>
<name>A0A9X9PST0_GULGU</name>
<dbReference type="AlphaFoldDB" id="A0A9X9PST0"/>
<protein>
    <submittedName>
        <fullName evidence="2">Uncharacterized protein</fullName>
    </submittedName>
</protein>
<keyword evidence="3" id="KW-1185">Reference proteome</keyword>
<evidence type="ECO:0000256" key="1">
    <source>
        <dbReference type="SAM" id="MobiDB-lite"/>
    </source>
</evidence>
<evidence type="ECO:0000313" key="2">
    <source>
        <dbReference type="EMBL" id="VCW48603.1"/>
    </source>
</evidence>
<sequence>LTPRAFELSSLASLRAFGTQRPPPGVETVPYCRGSPDIWQPGLWAPALPARVPGGQRAPPTHGRSDPDPPKVLQVVVAEPALEPSLCDSRAPECSRGTVAPPHYGGVRYYHF</sequence>
<dbReference type="Proteomes" id="UP000269945">
    <property type="component" value="Unassembled WGS sequence"/>
</dbReference>
<gene>
    <name evidence="2" type="ORF">BN2614_LOCUS2</name>
</gene>